<dbReference type="InterPro" id="IPR000408">
    <property type="entry name" value="Reg_chr_condens"/>
</dbReference>
<dbReference type="PANTHER" id="PTHR45982">
    <property type="entry name" value="REGULATOR OF CHROMOSOME CONDENSATION"/>
    <property type="match status" value="1"/>
</dbReference>
<dbReference type="AlphaFoldDB" id="A0A1Y2G3J5"/>
<comment type="caution">
    <text evidence="3">The sequence shown here is derived from an EMBL/GenBank/DDBJ whole genome shotgun (WGS) entry which is preliminary data.</text>
</comment>
<evidence type="ECO:0000256" key="1">
    <source>
        <dbReference type="PROSITE-ProRule" id="PRU00235"/>
    </source>
</evidence>
<dbReference type="SUPFAM" id="SSF50985">
    <property type="entry name" value="RCC1/BLIP-II"/>
    <property type="match status" value="1"/>
</dbReference>
<evidence type="ECO:0000256" key="2">
    <source>
        <dbReference type="SAM" id="MobiDB-lite"/>
    </source>
</evidence>
<sequence length="646" mass="68941">MADSTLLKLPLDLLTDNILPLLPPSALTRLGATNRDLHAFIEGAECEILWKRKAVDEFHFPANASGRRAGWKSLYQRLTRQSAFVWGENGNGRLGIAQGDNSLRSQLIQRGLTTPTLLELPSDAPPVSLSAGGWSFHALTTSGNLVSWGTLDGGTFVMGNAPLSDSGRTLFQPTLSPLNEQLGEIAQVEAGRKHVLLRNVLGEVWEMRSFGRAVRVEDEEGRWGVGAAKGREVVAVEAAWEHSAILTADGNAFIWWEPGPMALTTAAEAAGEANLSHPATQGVAFPFGIETVQLPAIPSPESNERITLIASGDTFIIALTSSSRLFFCDISPVPNPAQPFAPHGSEDAEDSPVRGRASRSRLEAAFLNGTRGWRLMSRFCDIEQIRSLDAFKDSPPPESTRITHVSAHYQSFSVYSVPASADPSASIVLMGKSDWSEESEPVVIPELQARARSHTPTGQLLAWGAYSSGALGLGHPQLLNTPLSAPWPPPAAARSPSSTALPPLPPQGDFRFPGFAPNREIARPSAPDKVESPMLVRFPGEGATILVGEGERKEGKFVFAITASGWHSGALAVEIAEDGEDGAATKEEEGPRIRLRQPEQASQGGEGGEVADDGGPTTGFAGMMRRGFRVGFAGRGLGRGMRGVGR</sequence>
<dbReference type="InterPro" id="IPR009091">
    <property type="entry name" value="RCC1/BLIP-II"/>
</dbReference>
<feature type="region of interest" description="Disordered" evidence="2">
    <location>
        <begin position="482"/>
        <end position="509"/>
    </location>
</feature>
<accession>A0A1Y2G3J5</accession>
<proteinExistence type="predicted"/>
<dbReference type="Gene3D" id="2.130.10.30">
    <property type="entry name" value="Regulator of chromosome condensation 1/beta-lactamase-inhibitor protein II"/>
    <property type="match status" value="1"/>
</dbReference>
<dbReference type="EMBL" id="MCGR01000001">
    <property type="protein sequence ID" value="ORY92523.1"/>
    <property type="molecule type" value="Genomic_DNA"/>
</dbReference>
<evidence type="ECO:0000313" key="3">
    <source>
        <dbReference type="EMBL" id="ORY92523.1"/>
    </source>
</evidence>
<dbReference type="InterPro" id="IPR036047">
    <property type="entry name" value="F-box-like_dom_sf"/>
</dbReference>
<protein>
    <submittedName>
        <fullName evidence="3">Regulator of chromosome condensation 1/beta-lactamase-inhibitor protein II</fullName>
    </submittedName>
</protein>
<dbReference type="PROSITE" id="PS50012">
    <property type="entry name" value="RCC1_3"/>
    <property type="match status" value="2"/>
</dbReference>
<dbReference type="SUPFAM" id="SSF81383">
    <property type="entry name" value="F-box domain"/>
    <property type="match status" value="1"/>
</dbReference>
<dbReference type="InterPro" id="IPR051553">
    <property type="entry name" value="Ran_GTPase-activating"/>
</dbReference>
<dbReference type="Proteomes" id="UP000193467">
    <property type="component" value="Unassembled WGS sequence"/>
</dbReference>
<dbReference type="GO" id="GO:0005737">
    <property type="term" value="C:cytoplasm"/>
    <property type="evidence" value="ECO:0007669"/>
    <property type="project" value="TreeGrafter"/>
</dbReference>
<dbReference type="PANTHER" id="PTHR45982:SF3">
    <property type="entry name" value="F-BOX PROTEIN POF9"/>
    <property type="match status" value="1"/>
</dbReference>
<gene>
    <name evidence="3" type="ORF">BCR35DRAFT_297970</name>
</gene>
<feature type="repeat" description="RCC1" evidence="1">
    <location>
        <begin position="143"/>
        <end position="201"/>
    </location>
</feature>
<dbReference type="GO" id="GO:0005085">
    <property type="term" value="F:guanyl-nucleotide exchange factor activity"/>
    <property type="evidence" value="ECO:0007669"/>
    <property type="project" value="TreeGrafter"/>
</dbReference>
<reference evidence="3 4" key="1">
    <citation type="submission" date="2016-07" db="EMBL/GenBank/DDBJ databases">
        <title>Pervasive Adenine N6-methylation of Active Genes in Fungi.</title>
        <authorList>
            <consortium name="DOE Joint Genome Institute"/>
            <person name="Mondo S.J."/>
            <person name="Dannebaum R.O."/>
            <person name="Kuo R.C."/>
            <person name="Labutti K."/>
            <person name="Haridas S."/>
            <person name="Kuo A."/>
            <person name="Salamov A."/>
            <person name="Ahrendt S.R."/>
            <person name="Lipzen A."/>
            <person name="Sullivan W."/>
            <person name="Andreopoulos W.B."/>
            <person name="Clum A."/>
            <person name="Lindquist E."/>
            <person name="Daum C."/>
            <person name="Ramamoorthy G.K."/>
            <person name="Gryganskyi A."/>
            <person name="Culley D."/>
            <person name="Magnuson J.K."/>
            <person name="James T.Y."/>
            <person name="O'Malley M.A."/>
            <person name="Stajich J.E."/>
            <person name="Spatafora J.W."/>
            <person name="Visel A."/>
            <person name="Grigoriev I.V."/>
        </authorList>
    </citation>
    <scope>NUCLEOTIDE SEQUENCE [LARGE SCALE GENOMIC DNA]</scope>
    <source>
        <strain evidence="3 4">62-1032</strain>
    </source>
</reference>
<dbReference type="InParanoid" id="A0A1Y2G3J5"/>
<feature type="region of interest" description="Disordered" evidence="2">
    <location>
        <begin position="576"/>
        <end position="622"/>
    </location>
</feature>
<organism evidence="3 4">
    <name type="scientific">Leucosporidium creatinivorum</name>
    <dbReference type="NCBI Taxonomy" id="106004"/>
    <lineage>
        <taxon>Eukaryota</taxon>
        <taxon>Fungi</taxon>
        <taxon>Dikarya</taxon>
        <taxon>Basidiomycota</taxon>
        <taxon>Pucciniomycotina</taxon>
        <taxon>Microbotryomycetes</taxon>
        <taxon>Leucosporidiales</taxon>
        <taxon>Leucosporidium</taxon>
    </lineage>
</organism>
<feature type="compositionally biased region" description="Low complexity" evidence="2">
    <location>
        <begin position="613"/>
        <end position="622"/>
    </location>
</feature>
<evidence type="ECO:0000313" key="4">
    <source>
        <dbReference type="Proteomes" id="UP000193467"/>
    </source>
</evidence>
<feature type="compositionally biased region" description="Low complexity" evidence="2">
    <location>
        <begin position="492"/>
        <end position="501"/>
    </location>
</feature>
<dbReference type="STRING" id="106004.A0A1Y2G3J5"/>
<dbReference type="OrthoDB" id="61110at2759"/>
<feature type="repeat" description="RCC1" evidence="1">
    <location>
        <begin position="81"/>
        <end position="142"/>
    </location>
</feature>
<keyword evidence="4" id="KW-1185">Reference proteome</keyword>
<name>A0A1Y2G3J5_9BASI</name>
<feature type="region of interest" description="Disordered" evidence="2">
    <location>
        <begin position="337"/>
        <end position="356"/>
    </location>
</feature>
<feature type="compositionally biased region" description="Basic and acidic residues" evidence="2">
    <location>
        <begin position="583"/>
        <end position="592"/>
    </location>
</feature>